<evidence type="ECO:0000259" key="13">
    <source>
        <dbReference type="Pfam" id="PF20512"/>
    </source>
</evidence>
<evidence type="ECO:0000256" key="10">
    <source>
        <dbReference type="PIRSR" id="PIRSR001480-1"/>
    </source>
</evidence>
<comment type="catalytic activity">
    <reaction evidence="1">
        <text>D-mannose 6-phosphate = D-fructose 6-phosphate</text>
        <dbReference type="Rhea" id="RHEA:12356"/>
        <dbReference type="ChEBI" id="CHEBI:58735"/>
        <dbReference type="ChEBI" id="CHEBI:61527"/>
        <dbReference type="EC" id="5.3.1.8"/>
    </reaction>
</comment>
<feature type="binding site" evidence="11">
    <location>
        <position position="101"/>
    </location>
    <ligand>
        <name>Zn(2+)</name>
        <dbReference type="ChEBI" id="CHEBI:29105"/>
    </ligand>
</feature>
<evidence type="ECO:0000256" key="5">
    <source>
        <dbReference type="ARBA" id="ARBA00022723"/>
    </source>
</evidence>
<dbReference type="PANTHER" id="PTHR10309">
    <property type="entry name" value="MANNOSE-6-PHOSPHATE ISOMERASE"/>
    <property type="match status" value="1"/>
</dbReference>
<dbReference type="PRINTS" id="PR00714">
    <property type="entry name" value="MAN6PISMRASE"/>
</dbReference>
<evidence type="ECO:0000256" key="4">
    <source>
        <dbReference type="ARBA" id="ARBA00011956"/>
    </source>
</evidence>
<evidence type="ECO:0000313" key="14">
    <source>
        <dbReference type="EMBL" id="CAG9862507.1"/>
    </source>
</evidence>
<dbReference type="Pfam" id="PF20512">
    <property type="entry name" value="PMI_typeI_hel"/>
    <property type="match status" value="1"/>
</dbReference>
<dbReference type="Proteomes" id="UP001153712">
    <property type="component" value="Chromosome 5"/>
</dbReference>
<dbReference type="InterPro" id="IPR014710">
    <property type="entry name" value="RmlC-like_jellyroll"/>
</dbReference>
<dbReference type="GO" id="GO:0008270">
    <property type="term" value="F:zinc ion binding"/>
    <property type="evidence" value="ECO:0007669"/>
    <property type="project" value="InterPro"/>
</dbReference>
<comment type="similarity">
    <text evidence="3">Belongs to the mannose-6-phosphate isomerase type 1 family.</text>
</comment>
<sequence length="393" mass="44600">MELLCSVQNYDWGKIGLESKVALLSRGNDSKFEICDKTPYAELWMGTHVNGPSIIKETGQHLSAYLEENVEALGRKTAETFHDQLPFLLKVLSINKALSIQIHPSKDKAEELHDKFPEIYKDANHKPELAIALTPFEALCGFRPVQEIKYFLTNIPELQQIITCKDEEDEATFLREAFRSVVMSNKEQTMNTYNAIQERFKEVGYEKSRKLLADVIERLNNDFPNDNGILMVYLLNYIKMNPSESIFLGANEVHAYLYGDCVEIMASSDNVVRAGLTSKFVDVDTLCSMVNYKGENQEAKIFKPFIEDQYTRLYNPPIRDFCIAEFSLPKSLKNYELAKRSSASILIVISGIGKTEHKELKPGVVLFIPSNEVITIVSVEEHLSLFQGFANVS</sequence>
<dbReference type="InterPro" id="IPR046458">
    <property type="entry name" value="PMI_typeI_hel"/>
</dbReference>
<dbReference type="InterPro" id="IPR016305">
    <property type="entry name" value="Mannose-6-P_Isomerase"/>
</dbReference>
<keyword evidence="6 11" id="KW-0862">Zinc</keyword>
<proteinExistence type="inferred from homology"/>
<evidence type="ECO:0000256" key="11">
    <source>
        <dbReference type="PIRSR" id="PIRSR001480-2"/>
    </source>
</evidence>
<feature type="binding site" evidence="11">
    <location>
        <position position="103"/>
    </location>
    <ligand>
        <name>Zn(2+)</name>
        <dbReference type="ChEBI" id="CHEBI:29105"/>
    </ligand>
</feature>
<dbReference type="PROSITE" id="PS00965">
    <property type="entry name" value="PMI_I_1"/>
    <property type="match status" value="1"/>
</dbReference>
<gene>
    <name evidence="14" type="ORF">PHYEVI_LOCUS8820</name>
</gene>
<dbReference type="GO" id="GO:0005975">
    <property type="term" value="P:carbohydrate metabolic process"/>
    <property type="evidence" value="ECO:0007669"/>
    <property type="project" value="InterPro"/>
</dbReference>
<keyword evidence="15" id="KW-1185">Reference proteome</keyword>
<dbReference type="Gene3D" id="1.10.441.10">
    <property type="entry name" value="Phosphomannose Isomerase, domain 2"/>
    <property type="match status" value="1"/>
</dbReference>
<dbReference type="PIRSF" id="PIRSF001480">
    <property type="entry name" value="Mannose-6-phosphate_isomerase"/>
    <property type="match status" value="1"/>
</dbReference>
<accession>A0A9N9XSD5</accession>
<feature type="domain" description="Phosphomannose isomerase type I helical insertion" evidence="13">
    <location>
        <begin position="158"/>
        <end position="235"/>
    </location>
</feature>
<dbReference type="OrthoDB" id="6605218at2759"/>
<evidence type="ECO:0000256" key="6">
    <source>
        <dbReference type="ARBA" id="ARBA00022833"/>
    </source>
</evidence>
<dbReference type="AlphaFoldDB" id="A0A9N9XSD5"/>
<evidence type="ECO:0000256" key="8">
    <source>
        <dbReference type="ARBA" id="ARBA00029741"/>
    </source>
</evidence>
<feature type="binding site" evidence="11">
    <location>
        <position position="254"/>
    </location>
    <ligand>
        <name>Zn(2+)</name>
        <dbReference type="ChEBI" id="CHEBI:29105"/>
    </ligand>
</feature>
<name>A0A9N9XSD5_PHYSR</name>
<dbReference type="InterPro" id="IPR018050">
    <property type="entry name" value="Pmannose_isomerase-type1_CS"/>
</dbReference>
<dbReference type="GO" id="GO:0005829">
    <property type="term" value="C:cytosol"/>
    <property type="evidence" value="ECO:0007669"/>
    <property type="project" value="TreeGrafter"/>
</dbReference>
<keyword evidence="7" id="KW-0413">Isomerase</keyword>
<organism evidence="14 15">
    <name type="scientific">Phyllotreta striolata</name>
    <name type="common">Striped flea beetle</name>
    <name type="synonym">Crioceris striolata</name>
    <dbReference type="NCBI Taxonomy" id="444603"/>
    <lineage>
        <taxon>Eukaryota</taxon>
        <taxon>Metazoa</taxon>
        <taxon>Ecdysozoa</taxon>
        <taxon>Arthropoda</taxon>
        <taxon>Hexapoda</taxon>
        <taxon>Insecta</taxon>
        <taxon>Pterygota</taxon>
        <taxon>Neoptera</taxon>
        <taxon>Endopterygota</taxon>
        <taxon>Coleoptera</taxon>
        <taxon>Polyphaga</taxon>
        <taxon>Cucujiformia</taxon>
        <taxon>Chrysomeloidea</taxon>
        <taxon>Chrysomelidae</taxon>
        <taxon>Galerucinae</taxon>
        <taxon>Alticini</taxon>
        <taxon>Phyllotreta</taxon>
    </lineage>
</organism>
<dbReference type="GO" id="GO:0009298">
    <property type="term" value="P:GDP-mannose biosynthetic process"/>
    <property type="evidence" value="ECO:0007669"/>
    <property type="project" value="InterPro"/>
</dbReference>
<evidence type="ECO:0000256" key="3">
    <source>
        <dbReference type="ARBA" id="ARBA00010772"/>
    </source>
</evidence>
<comment type="pathway">
    <text evidence="2">Nucleotide-sugar biosynthesis; GDP-alpha-D-mannose biosynthesis; alpha-D-mannose 1-phosphate from D-fructose 6-phosphate: step 1/2.</text>
</comment>
<dbReference type="PANTHER" id="PTHR10309:SF0">
    <property type="entry name" value="MANNOSE-6-PHOSPHATE ISOMERASE"/>
    <property type="match status" value="1"/>
</dbReference>
<evidence type="ECO:0000259" key="12">
    <source>
        <dbReference type="Pfam" id="PF20511"/>
    </source>
</evidence>
<evidence type="ECO:0000256" key="9">
    <source>
        <dbReference type="ARBA" id="ARBA00030762"/>
    </source>
</evidence>
<dbReference type="SUPFAM" id="SSF51182">
    <property type="entry name" value="RmlC-like cupins"/>
    <property type="match status" value="1"/>
</dbReference>
<dbReference type="Gene3D" id="2.60.120.10">
    <property type="entry name" value="Jelly Rolls"/>
    <property type="match status" value="2"/>
</dbReference>
<dbReference type="Pfam" id="PF20511">
    <property type="entry name" value="PMI_typeI_cat"/>
    <property type="match status" value="1"/>
</dbReference>
<dbReference type="InterPro" id="IPR011051">
    <property type="entry name" value="RmlC_Cupin_sf"/>
</dbReference>
<evidence type="ECO:0000313" key="15">
    <source>
        <dbReference type="Proteomes" id="UP001153712"/>
    </source>
</evidence>
<dbReference type="GO" id="GO:0004476">
    <property type="term" value="F:mannose-6-phosphate isomerase activity"/>
    <property type="evidence" value="ECO:0007669"/>
    <property type="project" value="UniProtKB-EC"/>
</dbReference>
<dbReference type="EMBL" id="OU900098">
    <property type="protein sequence ID" value="CAG9862507.1"/>
    <property type="molecule type" value="Genomic_DNA"/>
</dbReference>
<feature type="domain" description="Phosphomannose isomerase type I catalytic" evidence="12">
    <location>
        <begin position="2"/>
        <end position="145"/>
    </location>
</feature>
<comment type="cofactor">
    <cofactor evidence="11">
        <name>Zn(2+)</name>
        <dbReference type="ChEBI" id="CHEBI:29105"/>
    </cofactor>
    <text evidence="11">Binds 1 zinc ion per subunit.</text>
</comment>
<dbReference type="FunFam" id="2.60.120.10:FF:000044">
    <property type="entry name" value="Mannose-6-phosphate isomerase"/>
    <property type="match status" value="1"/>
</dbReference>
<protein>
    <recommendedName>
        <fullName evidence="4">mannose-6-phosphate isomerase</fullName>
        <ecNumber evidence="4">5.3.1.8</ecNumber>
    </recommendedName>
    <alternativeName>
        <fullName evidence="8">Phosphohexomutase</fullName>
    </alternativeName>
    <alternativeName>
        <fullName evidence="9">Phosphomannose isomerase</fullName>
    </alternativeName>
</protein>
<feature type="binding site" evidence="11">
    <location>
        <position position="128"/>
    </location>
    <ligand>
        <name>Zn(2+)</name>
        <dbReference type="ChEBI" id="CHEBI:29105"/>
    </ligand>
</feature>
<evidence type="ECO:0000256" key="1">
    <source>
        <dbReference type="ARBA" id="ARBA00000757"/>
    </source>
</evidence>
<evidence type="ECO:0000256" key="2">
    <source>
        <dbReference type="ARBA" id="ARBA00004666"/>
    </source>
</evidence>
<dbReference type="InterPro" id="IPR046457">
    <property type="entry name" value="PMI_typeI_cat"/>
</dbReference>
<dbReference type="EC" id="5.3.1.8" evidence="4"/>
<dbReference type="InterPro" id="IPR001250">
    <property type="entry name" value="Man6P_Isoase-1"/>
</dbReference>
<reference evidence="14" key="1">
    <citation type="submission" date="2022-01" db="EMBL/GenBank/DDBJ databases">
        <authorList>
            <person name="King R."/>
        </authorList>
    </citation>
    <scope>NUCLEOTIDE SEQUENCE</scope>
</reference>
<feature type="active site" evidence="10">
    <location>
        <position position="273"/>
    </location>
</feature>
<evidence type="ECO:0000256" key="7">
    <source>
        <dbReference type="ARBA" id="ARBA00023235"/>
    </source>
</evidence>
<dbReference type="CDD" id="cd07011">
    <property type="entry name" value="cupin_PMI_type_I_N"/>
    <property type="match status" value="1"/>
</dbReference>
<dbReference type="NCBIfam" id="TIGR00218">
    <property type="entry name" value="manA"/>
    <property type="match status" value="1"/>
</dbReference>
<keyword evidence="5 11" id="KW-0479">Metal-binding</keyword>